<comment type="similarity">
    <text evidence="1">Belongs to the DNA polymerase type-A family.</text>
</comment>
<sequence length="565" mass="63408">MPDKEYQAHRNWCVSVLSAHHRAYLAKRVKLPIRILRTLIADTSVLDMPSYIRHQAPWYFSYSRAAIRLAEAHSKGVPFDVEAGLKIRSKCIDDLERSVQDLTKFSEFSALGKPLTDTRIGETAELKRALAEHVATHGISLSQNQVSSHSTGLDGLNAQNIENLPPGPMLEAIKENKFRVRLLEQYQRAAKFDGRLHSLIGFAAATGRTTSAWPTVQNVPRDPRFRDLFRARAGHLILSADYAAIELRIAAVLAERADLRLRVQEEPTNWWVALARAGMRSNQQLLCPPEPDAEKLDWYRAAIPAVSQAVLCSDIQMMISIFRRGLDPHMVTGIDMARRQGRIDCGANPVEWLAARDSQTQSELKAQLHEERQRAKAVNFGLLYGMGAGGLHRSGIATFGLTWSLEEAAQARHDWFELYPEFRIWHWWTNFERFRKVIPNACVLWNPYEARLVNPGRHGVKVYETSTLSGRPFAILNDLRRALNYQNQGTGADILALAIASLPEDVAAMLLMPVHDELVLEVPVNQATAVEQAVVDTMVRAADQLLSGQVPVEVETAVGETWKKT</sequence>
<dbReference type="Gene3D" id="1.10.150.20">
    <property type="entry name" value="5' to 3' exonuclease, C-terminal subdomain"/>
    <property type="match status" value="2"/>
</dbReference>
<evidence type="ECO:0000256" key="8">
    <source>
        <dbReference type="ARBA" id="ARBA00023125"/>
    </source>
</evidence>
<name>A0A428MLH1_9BACT</name>
<dbReference type="InterPro" id="IPR002298">
    <property type="entry name" value="DNA_polymerase_A"/>
</dbReference>
<evidence type="ECO:0000256" key="4">
    <source>
        <dbReference type="ARBA" id="ARBA00022679"/>
    </source>
</evidence>
<gene>
    <name evidence="11" type="ORF">EDE15_3216</name>
</gene>
<proteinExistence type="inferred from homology"/>
<accession>A0A428MLH1</accession>
<dbReference type="SUPFAM" id="SSF56672">
    <property type="entry name" value="DNA/RNA polymerases"/>
    <property type="match status" value="1"/>
</dbReference>
<dbReference type="Proteomes" id="UP000269669">
    <property type="component" value="Unassembled WGS sequence"/>
</dbReference>
<dbReference type="PANTHER" id="PTHR10133:SF27">
    <property type="entry name" value="DNA POLYMERASE NU"/>
    <property type="match status" value="1"/>
</dbReference>
<dbReference type="EC" id="2.7.7.7" evidence="2"/>
<evidence type="ECO:0000256" key="2">
    <source>
        <dbReference type="ARBA" id="ARBA00012417"/>
    </source>
</evidence>
<keyword evidence="5" id="KW-0548">Nucleotidyltransferase</keyword>
<evidence type="ECO:0000256" key="3">
    <source>
        <dbReference type="ARBA" id="ARBA00020311"/>
    </source>
</evidence>
<evidence type="ECO:0000313" key="11">
    <source>
        <dbReference type="EMBL" id="RSL17679.1"/>
    </source>
</evidence>
<keyword evidence="8" id="KW-0238">DNA-binding</keyword>
<keyword evidence="6" id="KW-0235">DNA replication</keyword>
<feature type="domain" description="DNA-directed DNA polymerase family A palm" evidence="10">
    <location>
        <begin position="222"/>
        <end position="526"/>
    </location>
</feature>
<dbReference type="GO" id="GO:0006261">
    <property type="term" value="P:DNA-templated DNA replication"/>
    <property type="evidence" value="ECO:0007669"/>
    <property type="project" value="InterPro"/>
</dbReference>
<dbReference type="PROSITE" id="PS00447">
    <property type="entry name" value="DNA_POLYMERASE_A"/>
    <property type="match status" value="1"/>
</dbReference>
<keyword evidence="4" id="KW-0808">Transferase</keyword>
<dbReference type="Pfam" id="PF00476">
    <property type="entry name" value="DNA_pol_A"/>
    <property type="match status" value="2"/>
</dbReference>
<evidence type="ECO:0000256" key="1">
    <source>
        <dbReference type="ARBA" id="ARBA00007705"/>
    </source>
</evidence>
<evidence type="ECO:0000256" key="5">
    <source>
        <dbReference type="ARBA" id="ARBA00022695"/>
    </source>
</evidence>
<dbReference type="GO" id="GO:0003677">
    <property type="term" value="F:DNA binding"/>
    <property type="evidence" value="ECO:0007669"/>
    <property type="project" value="UniProtKB-KW"/>
</dbReference>
<dbReference type="SMART" id="SM00482">
    <property type="entry name" value="POLAc"/>
    <property type="match status" value="1"/>
</dbReference>
<keyword evidence="7" id="KW-0239">DNA-directed DNA polymerase</keyword>
<dbReference type="OrthoDB" id="9806424at2"/>
<reference evidence="11 12" key="1">
    <citation type="submission" date="2018-12" db="EMBL/GenBank/DDBJ databases">
        <title>Sequencing of bacterial isolates from soil warming experiment in Harvard Forest, Massachusetts, USA.</title>
        <authorList>
            <person name="Deangelis K."/>
        </authorList>
    </citation>
    <scope>NUCLEOTIDE SEQUENCE [LARGE SCALE GENOMIC DNA]</scope>
    <source>
        <strain evidence="11 12">EB153</strain>
    </source>
</reference>
<comment type="catalytic activity">
    <reaction evidence="9">
        <text>DNA(n) + a 2'-deoxyribonucleoside 5'-triphosphate = DNA(n+1) + diphosphate</text>
        <dbReference type="Rhea" id="RHEA:22508"/>
        <dbReference type="Rhea" id="RHEA-COMP:17339"/>
        <dbReference type="Rhea" id="RHEA-COMP:17340"/>
        <dbReference type="ChEBI" id="CHEBI:33019"/>
        <dbReference type="ChEBI" id="CHEBI:61560"/>
        <dbReference type="ChEBI" id="CHEBI:173112"/>
        <dbReference type="EC" id="2.7.7.7"/>
    </reaction>
</comment>
<dbReference type="PANTHER" id="PTHR10133">
    <property type="entry name" value="DNA POLYMERASE I"/>
    <property type="match status" value="1"/>
</dbReference>
<dbReference type="InterPro" id="IPR043502">
    <property type="entry name" value="DNA/RNA_pol_sf"/>
</dbReference>
<dbReference type="AlphaFoldDB" id="A0A428MLH1"/>
<dbReference type="GO" id="GO:0006302">
    <property type="term" value="P:double-strand break repair"/>
    <property type="evidence" value="ECO:0007669"/>
    <property type="project" value="TreeGrafter"/>
</dbReference>
<dbReference type="InterPro" id="IPR001098">
    <property type="entry name" value="DNA-dir_DNA_pol_A_palm_dom"/>
</dbReference>
<dbReference type="InterPro" id="IPR019760">
    <property type="entry name" value="DNA-dir_DNA_pol_A_CS"/>
</dbReference>
<protein>
    <recommendedName>
        <fullName evidence="3">DNA polymerase I</fullName>
        <ecNumber evidence="2">2.7.7.7</ecNumber>
    </recommendedName>
</protein>
<organism evidence="11 12">
    <name type="scientific">Edaphobacter aggregans</name>
    <dbReference type="NCBI Taxonomy" id="570835"/>
    <lineage>
        <taxon>Bacteria</taxon>
        <taxon>Pseudomonadati</taxon>
        <taxon>Acidobacteriota</taxon>
        <taxon>Terriglobia</taxon>
        <taxon>Terriglobales</taxon>
        <taxon>Acidobacteriaceae</taxon>
        <taxon>Edaphobacter</taxon>
    </lineage>
</organism>
<evidence type="ECO:0000259" key="10">
    <source>
        <dbReference type="SMART" id="SM00482"/>
    </source>
</evidence>
<evidence type="ECO:0000256" key="9">
    <source>
        <dbReference type="ARBA" id="ARBA00049244"/>
    </source>
</evidence>
<evidence type="ECO:0000256" key="6">
    <source>
        <dbReference type="ARBA" id="ARBA00022705"/>
    </source>
</evidence>
<evidence type="ECO:0000256" key="7">
    <source>
        <dbReference type="ARBA" id="ARBA00022932"/>
    </source>
</evidence>
<keyword evidence="12" id="KW-1185">Reference proteome</keyword>
<dbReference type="GO" id="GO:0003887">
    <property type="term" value="F:DNA-directed DNA polymerase activity"/>
    <property type="evidence" value="ECO:0007669"/>
    <property type="project" value="UniProtKB-KW"/>
</dbReference>
<evidence type="ECO:0000313" key="12">
    <source>
        <dbReference type="Proteomes" id="UP000269669"/>
    </source>
</evidence>
<comment type="caution">
    <text evidence="11">The sequence shown here is derived from an EMBL/GenBank/DDBJ whole genome shotgun (WGS) entry which is preliminary data.</text>
</comment>
<dbReference type="EMBL" id="RSDW01000001">
    <property type="protein sequence ID" value="RSL17679.1"/>
    <property type="molecule type" value="Genomic_DNA"/>
</dbReference>
<dbReference type="Gene3D" id="3.30.70.370">
    <property type="match status" value="2"/>
</dbReference>